<keyword evidence="2" id="KW-1185">Reference proteome</keyword>
<evidence type="ECO:0000313" key="2">
    <source>
        <dbReference type="Proteomes" id="UP000769157"/>
    </source>
</evidence>
<dbReference type="GeneID" id="70232247"/>
<dbReference type="EMBL" id="JAEUBE010000055">
    <property type="protein sequence ID" value="KAH3671576.1"/>
    <property type="molecule type" value="Genomic_DNA"/>
</dbReference>
<name>A0A9P8PGN0_9ASCO</name>
<reference evidence="1" key="2">
    <citation type="submission" date="2021-01" db="EMBL/GenBank/DDBJ databases">
        <authorList>
            <person name="Schikora-Tamarit M.A."/>
        </authorList>
    </citation>
    <scope>NUCLEOTIDE SEQUENCE</scope>
    <source>
        <strain evidence="1">CBS6075</strain>
    </source>
</reference>
<accession>A0A9P8PGN0</accession>
<dbReference type="RefSeq" id="XP_046064752.1">
    <property type="nucleotide sequence ID" value="XM_046203718.1"/>
</dbReference>
<dbReference type="AlphaFoldDB" id="A0A9P8PGN0"/>
<organism evidence="1 2">
    <name type="scientific">Ogataea philodendri</name>
    <dbReference type="NCBI Taxonomy" id="1378263"/>
    <lineage>
        <taxon>Eukaryota</taxon>
        <taxon>Fungi</taxon>
        <taxon>Dikarya</taxon>
        <taxon>Ascomycota</taxon>
        <taxon>Saccharomycotina</taxon>
        <taxon>Pichiomycetes</taxon>
        <taxon>Pichiales</taxon>
        <taxon>Pichiaceae</taxon>
        <taxon>Ogataea</taxon>
    </lineage>
</organism>
<comment type="caution">
    <text evidence="1">The sequence shown here is derived from an EMBL/GenBank/DDBJ whole genome shotgun (WGS) entry which is preliminary data.</text>
</comment>
<reference evidence="1" key="1">
    <citation type="journal article" date="2021" name="Open Biol.">
        <title>Shared evolutionary footprints suggest mitochondrial oxidative damage underlies multiple complex I losses in fungi.</title>
        <authorList>
            <person name="Schikora-Tamarit M.A."/>
            <person name="Marcet-Houben M."/>
            <person name="Nosek J."/>
            <person name="Gabaldon T."/>
        </authorList>
    </citation>
    <scope>NUCLEOTIDE SEQUENCE</scope>
    <source>
        <strain evidence="1">CBS6075</strain>
    </source>
</reference>
<dbReference type="Proteomes" id="UP000769157">
    <property type="component" value="Unassembled WGS sequence"/>
</dbReference>
<proteinExistence type="predicted"/>
<sequence>METTLTGSGYVSPKTALNPSNKRTLLVNAVTQNLSESKVKNVSTSVVVSNRPSSELVIASDNVVSNGKSTFHNVTSVQDVTSVALDVLNLKLSNSVNDDLSGVVLLASLLSIEWRLFQQDTKLLTLLGILGGCEKLLAVINSNNLGLNVFSAIFVNVISGWNILVSVQRSQHVNIKFQKGLSGFASGSLRSLQRSKSCLFKAFFIDFESGFLSHQSSKIHWESISVIKSPNVSSDQCLFWSL</sequence>
<evidence type="ECO:0000313" key="1">
    <source>
        <dbReference type="EMBL" id="KAH3671576.1"/>
    </source>
</evidence>
<protein>
    <submittedName>
        <fullName evidence="1">Uncharacterized protein</fullName>
    </submittedName>
</protein>
<gene>
    <name evidence="1" type="ORF">OGAPHI_000279</name>
</gene>